<dbReference type="InterPro" id="IPR023401">
    <property type="entry name" value="ODC_N"/>
</dbReference>
<gene>
    <name evidence="1" type="ORF">SAMN04490239_4147</name>
</gene>
<dbReference type="InterPro" id="IPR036291">
    <property type="entry name" value="NAD(P)-bd_dom_sf"/>
</dbReference>
<dbReference type="SUPFAM" id="SSF51735">
    <property type="entry name" value="NAD(P)-binding Rossmann-fold domains"/>
    <property type="match status" value="1"/>
</dbReference>
<organism evidence="1 2">
    <name type="scientific">Rhodococcus koreensis</name>
    <dbReference type="NCBI Taxonomy" id="99653"/>
    <lineage>
        <taxon>Bacteria</taxon>
        <taxon>Bacillati</taxon>
        <taxon>Actinomycetota</taxon>
        <taxon>Actinomycetes</taxon>
        <taxon>Mycobacteriales</taxon>
        <taxon>Nocardiaceae</taxon>
        <taxon>Rhodococcus</taxon>
    </lineage>
</organism>
<dbReference type="Gene3D" id="3.40.50.720">
    <property type="entry name" value="NAD(P)-binding Rossmann-like Domain"/>
    <property type="match status" value="1"/>
</dbReference>
<dbReference type="InterPro" id="IPR003462">
    <property type="entry name" value="ODC_Mu_crystall"/>
</dbReference>
<dbReference type="EMBL" id="FNSV01000005">
    <property type="protein sequence ID" value="SEC45334.1"/>
    <property type="molecule type" value="Genomic_DNA"/>
</dbReference>
<name>A0A1H4SMX4_9NOCA</name>
<evidence type="ECO:0000313" key="2">
    <source>
        <dbReference type="Proteomes" id="UP000183561"/>
    </source>
</evidence>
<dbReference type="AlphaFoldDB" id="A0A1H4SMX4"/>
<dbReference type="Gene3D" id="3.30.1780.10">
    <property type="entry name" value="ornithine cyclodeaminase, domain 1"/>
    <property type="match status" value="1"/>
</dbReference>
<evidence type="ECO:0000313" key="1">
    <source>
        <dbReference type="EMBL" id="SEC45334.1"/>
    </source>
</evidence>
<accession>A0A1H4SMX4</accession>
<protein>
    <submittedName>
        <fullName evidence="1">Ornithine cyclodeaminase</fullName>
    </submittedName>
</protein>
<keyword evidence="2" id="KW-1185">Reference proteome</keyword>
<proteinExistence type="predicted"/>
<reference evidence="2" key="1">
    <citation type="submission" date="2016-10" db="EMBL/GenBank/DDBJ databases">
        <authorList>
            <person name="Varghese N."/>
            <person name="Submissions S."/>
        </authorList>
    </citation>
    <scope>NUCLEOTIDE SEQUENCE [LARGE SCALE GENOMIC DNA]</scope>
    <source>
        <strain evidence="2">DSM 44498</strain>
    </source>
</reference>
<dbReference type="PANTHER" id="PTHR13812:SF19">
    <property type="entry name" value="KETIMINE REDUCTASE MU-CRYSTALLIN"/>
    <property type="match status" value="1"/>
</dbReference>
<dbReference type="PANTHER" id="PTHR13812">
    <property type="entry name" value="KETIMINE REDUCTASE MU-CRYSTALLIN"/>
    <property type="match status" value="1"/>
</dbReference>
<dbReference type="PIRSF" id="PIRSF001439">
    <property type="entry name" value="CryM"/>
    <property type="match status" value="1"/>
</dbReference>
<sequence>MLLLTDEHVRSLTQMSDLVSAIREGYRTQARGGAQLPDRINLESTPGFFRLMPGVSAGTGLMGFKVFNQVSEGGVQYLIGLFDELTGELLAQLDGAYLTAARTGATTGVAAGLLAPRTAVEIGVIGSGLEAETNLEGVFAALEVKRVRVFSPNPQRRNAFVERMAARLDVEVVPVSDPAEAAAAPVVVVATNTGAGTGRIALEGKWLAPGTTVLSIGSTMPSLREIDTDVVDRAALVVSDAPEQARMESGDLLAADEKGLLDGKIVTLADLAIGRVPAHDADAITVFKSVGTALQDLVAAKVIYDRAVQNGIGTTVDLLRTKKPAGA</sequence>
<dbReference type="RefSeq" id="WP_072942986.1">
    <property type="nucleotide sequence ID" value="NZ_FNSV01000005.1"/>
</dbReference>
<dbReference type="GO" id="GO:0005737">
    <property type="term" value="C:cytoplasm"/>
    <property type="evidence" value="ECO:0007669"/>
    <property type="project" value="TreeGrafter"/>
</dbReference>
<dbReference type="OrthoDB" id="7209364at2"/>
<dbReference type="Proteomes" id="UP000183561">
    <property type="component" value="Unassembled WGS sequence"/>
</dbReference>
<dbReference type="Pfam" id="PF02423">
    <property type="entry name" value="OCD_Mu_crystall"/>
    <property type="match status" value="1"/>
</dbReference>